<dbReference type="RefSeq" id="XP_017882882.1">
    <property type="nucleotide sequence ID" value="XM_018027393.2"/>
</dbReference>
<evidence type="ECO:0000313" key="3">
    <source>
        <dbReference type="RefSeq" id="XP_017882882.1"/>
    </source>
</evidence>
<reference evidence="3" key="1">
    <citation type="submission" date="2025-08" db="UniProtKB">
        <authorList>
            <consortium name="RefSeq"/>
        </authorList>
    </citation>
    <scope>IDENTIFICATION</scope>
    <source>
        <tissue evidence="3">Whole body</tissue>
    </source>
</reference>
<keyword evidence="1" id="KW-1133">Transmembrane helix</keyword>
<dbReference type="AlphaFoldDB" id="A0AAJ7N8F3"/>
<organism evidence="2 3">
    <name type="scientific">Ceratina calcarata</name>
    <dbReference type="NCBI Taxonomy" id="156304"/>
    <lineage>
        <taxon>Eukaryota</taxon>
        <taxon>Metazoa</taxon>
        <taxon>Ecdysozoa</taxon>
        <taxon>Arthropoda</taxon>
        <taxon>Hexapoda</taxon>
        <taxon>Insecta</taxon>
        <taxon>Pterygota</taxon>
        <taxon>Neoptera</taxon>
        <taxon>Endopterygota</taxon>
        <taxon>Hymenoptera</taxon>
        <taxon>Apocrita</taxon>
        <taxon>Aculeata</taxon>
        <taxon>Apoidea</taxon>
        <taxon>Anthophila</taxon>
        <taxon>Apidae</taxon>
        <taxon>Ceratina</taxon>
        <taxon>Zadontomerus</taxon>
    </lineage>
</organism>
<name>A0AAJ7N8F3_9HYME</name>
<accession>A0AAJ7N8F3</accession>
<dbReference type="KEGG" id="ccal:108626621"/>
<keyword evidence="1" id="KW-0812">Transmembrane</keyword>
<dbReference type="PANTHER" id="PTHR34651:SF1">
    <property type="entry name" value="SIMILAR TO ENSANGP00000021391"/>
    <property type="match status" value="1"/>
</dbReference>
<dbReference type="InterPro" id="IPR029245">
    <property type="entry name" value="DUF4528"/>
</dbReference>
<dbReference type="Pfam" id="PF15031">
    <property type="entry name" value="DUF4528"/>
    <property type="match status" value="1"/>
</dbReference>
<protein>
    <submittedName>
        <fullName evidence="3">Uncharacterized protein C15orf61</fullName>
    </submittedName>
</protein>
<evidence type="ECO:0000256" key="1">
    <source>
        <dbReference type="SAM" id="Phobius"/>
    </source>
</evidence>
<feature type="transmembrane region" description="Helical" evidence="1">
    <location>
        <begin position="112"/>
        <end position="130"/>
    </location>
</feature>
<dbReference type="PANTHER" id="PTHR34651">
    <property type="entry name" value="SIMILAR TO ENSANGP00000021391"/>
    <property type="match status" value="1"/>
</dbReference>
<gene>
    <name evidence="3" type="primary">LOC108626621</name>
</gene>
<proteinExistence type="predicted"/>
<dbReference type="GeneID" id="108626621"/>
<dbReference type="Proteomes" id="UP000694925">
    <property type="component" value="Unplaced"/>
</dbReference>
<keyword evidence="2" id="KW-1185">Reference proteome</keyword>
<evidence type="ECO:0000313" key="2">
    <source>
        <dbReference type="Proteomes" id="UP000694925"/>
    </source>
</evidence>
<keyword evidence="1" id="KW-0472">Membrane</keyword>
<sequence>MIPRAALVQRTLVSCPYGTSAKAVSKKAKPLASQVLTSYLVQTNKPPWTSYFVKYSDVVNDQSLMSHFNWQVGDCNYHVLRTGCFPYIKYHCTQRPWKDLSREDKLIRAIKFFNFGIPTLMYGLSAIILINHKEIVKTPYGDVPIYFLIEENKGSLY</sequence>